<dbReference type="GO" id="GO:0012505">
    <property type="term" value="C:endomembrane system"/>
    <property type="evidence" value="ECO:0007669"/>
    <property type="project" value="UniProtKB-SubCell"/>
</dbReference>
<dbReference type="InterPro" id="IPR026749">
    <property type="entry name" value="Tmem135"/>
</dbReference>
<comment type="similarity">
    <text evidence="2">Belongs to the TMEM135 family.</text>
</comment>
<organism evidence="9">
    <name type="scientific">Pectinophora gossypiella</name>
    <name type="common">Cotton pink bollworm</name>
    <name type="synonym">Depressaria gossypiella</name>
    <dbReference type="NCBI Taxonomy" id="13191"/>
    <lineage>
        <taxon>Eukaryota</taxon>
        <taxon>Metazoa</taxon>
        <taxon>Ecdysozoa</taxon>
        <taxon>Arthropoda</taxon>
        <taxon>Hexapoda</taxon>
        <taxon>Insecta</taxon>
        <taxon>Pterygota</taxon>
        <taxon>Neoptera</taxon>
        <taxon>Endopterygota</taxon>
        <taxon>Lepidoptera</taxon>
        <taxon>Glossata</taxon>
        <taxon>Ditrysia</taxon>
        <taxon>Gelechioidea</taxon>
        <taxon>Gelechiidae</taxon>
        <taxon>Apatetrinae</taxon>
        <taxon>Pectinophora</taxon>
    </lineage>
</organism>
<dbReference type="InterPro" id="IPR031926">
    <property type="entry name" value="TMEM135_N"/>
</dbReference>
<dbReference type="OrthoDB" id="291792at2759"/>
<accession>A0A1E1W710</accession>
<evidence type="ECO:0000256" key="5">
    <source>
        <dbReference type="ARBA" id="ARBA00023136"/>
    </source>
</evidence>
<evidence type="ECO:0000313" key="10">
    <source>
        <dbReference type="EMBL" id="JAT83322.1"/>
    </source>
</evidence>
<dbReference type="EMBL" id="GDQN01007732">
    <property type="protein sequence ID" value="JAT83322.1"/>
    <property type="molecule type" value="Transcribed_RNA"/>
</dbReference>
<evidence type="ECO:0000256" key="4">
    <source>
        <dbReference type="ARBA" id="ARBA00022989"/>
    </source>
</evidence>
<keyword evidence="5 6" id="KW-0472">Membrane</keyword>
<comment type="subcellular location">
    <subcellularLocation>
        <location evidence="1">Endomembrane system</location>
        <topology evidence="1">Multi-pass membrane protein</topology>
    </subcellularLocation>
</comment>
<evidence type="ECO:0000256" key="2">
    <source>
        <dbReference type="ARBA" id="ARBA00008924"/>
    </source>
</evidence>
<feature type="domain" description="Transmembrane protein 135 N-terminal" evidence="7">
    <location>
        <begin position="17"/>
        <end position="143"/>
    </location>
</feature>
<keyword evidence="3 6" id="KW-0812">Transmembrane</keyword>
<dbReference type="EMBL" id="GDQN01008315">
    <property type="protein sequence ID" value="JAT82739.1"/>
    <property type="molecule type" value="Transcribed_RNA"/>
</dbReference>
<evidence type="ECO:0000313" key="9">
    <source>
        <dbReference type="EMBL" id="JAT82739.1"/>
    </source>
</evidence>
<evidence type="ECO:0000256" key="3">
    <source>
        <dbReference type="ARBA" id="ARBA00022692"/>
    </source>
</evidence>
<dbReference type="AlphaFoldDB" id="A0A1E1W710"/>
<feature type="transmembrane region" description="Helical" evidence="6">
    <location>
        <begin position="105"/>
        <end position="124"/>
    </location>
</feature>
<feature type="transmembrane region" description="Helical" evidence="6">
    <location>
        <begin position="260"/>
        <end position="279"/>
    </location>
</feature>
<gene>
    <name evidence="8" type="ORF">g.5402</name>
    <name evidence="9" type="ORF">g.5403</name>
    <name evidence="10" type="ORF">g.5404</name>
</gene>
<dbReference type="PANTHER" id="PTHR12459">
    <property type="entry name" value="TRANSMEMBRANE PROTEIN 135-RELATED"/>
    <property type="match status" value="1"/>
</dbReference>
<dbReference type="Pfam" id="PF15982">
    <property type="entry name" value="TMEM135_C_rich"/>
    <property type="match status" value="1"/>
</dbReference>
<evidence type="ECO:0000313" key="8">
    <source>
        <dbReference type="EMBL" id="JAT80406.1"/>
    </source>
</evidence>
<feature type="transmembrane region" description="Helical" evidence="6">
    <location>
        <begin position="75"/>
        <end position="93"/>
    </location>
</feature>
<reference evidence="9" key="1">
    <citation type="submission" date="2015-09" db="EMBL/GenBank/DDBJ databases">
        <title>De novo assembly of Pectinophora gossypiella (Pink Bollworm) gut transcriptome.</title>
        <authorList>
            <person name="Tassone E.E."/>
        </authorList>
    </citation>
    <scope>NUCLEOTIDE SEQUENCE</scope>
</reference>
<proteinExistence type="inferred from homology"/>
<dbReference type="PANTHER" id="PTHR12459:SF15">
    <property type="entry name" value="TRANSMEMBRANE PROTEIN 135"/>
    <property type="match status" value="1"/>
</dbReference>
<evidence type="ECO:0000259" key="7">
    <source>
        <dbReference type="Pfam" id="PF15982"/>
    </source>
</evidence>
<name>A0A1E1W710_PECGO</name>
<dbReference type="EMBL" id="GDQN01010648">
    <property type="protein sequence ID" value="JAT80406.1"/>
    <property type="molecule type" value="Transcribed_RNA"/>
</dbReference>
<evidence type="ECO:0000256" key="6">
    <source>
        <dbReference type="SAM" id="Phobius"/>
    </source>
</evidence>
<keyword evidence="4 6" id="KW-1133">Transmembrane helix</keyword>
<feature type="transmembrane region" description="Helical" evidence="6">
    <location>
        <begin position="131"/>
        <end position="150"/>
    </location>
</feature>
<feature type="transmembrane region" description="Helical" evidence="6">
    <location>
        <begin position="162"/>
        <end position="179"/>
    </location>
</feature>
<evidence type="ECO:0000256" key="1">
    <source>
        <dbReference type="ARBA" id="ARBA00004127"/>
    </source>
</evidence>
<protein>
    <recommendedName>
        <fullName evidence="7">Transmembrane protein 135 N-terminal domain-containing protein</fullName>
    </recommendedName>
</protein>
<sequence length="391" mass="44554">MTVISKQLFEQACQDTDCHLLLHYYQPSCLQSIPETFKNSLIGSTKFYTIVYIAQILARGGKMRKKKEWVKMGDYFLRSTIMGALISTTTAVFGCTLRKLMGNKFTYYTYLLLPNMLNGLFIYMEPPSRRGLVINLFANLLIEFYLNSLSRAGYLTITKSKITFMFMVGSALLFYLMRLEGEREQRTPLFWIYTPERVRRKSDEFQNVCPHEGSCQKFIAKGSAKYFGIGLAISMARLILPKIRTPLRAISSIRSKHFKMALFFSSYIGIYRAVICYLCRKKGFDSALYALPAGYLAGLSSIFSPSLGISIAALTGAFKLYSTILYEKKILPTSIPLPELLYCFCQGTLFNARFLHAEVCPSYMFNLMDTVSNGVSKVLYENMMNEIKKVT</sequence>